<keyword evidence="2" id="KW-1185">Reference proteome</keyword>
<reference evidence="1 2" key="1">
    <citation type="submission" date="2019-12" db="EMBL/GenBank/DDBJ databases">
        <authorList>
            <person name="Alioto T."/>
            <person name="Alioto T."/>
            <person name="Gomez Garrido J."/>
        </authorList>
    </citation>
    <scope>NUCLEOTIDE SEQUENCE [LARGE SCALE GENOMIC DNA]</scope>
</reference>
<evidence type="ECO:0000313" key="1">
    <source>
        <dbReference type="EMBL" id="CAA3003376.1"/>
    </source>
</evidence>
<name>A0A8S0TJS7_OLEEU</name>
<gene>
    <name evidence="1" type="ORF">OLEA9_A027102</name>
</gene>
<dbReference type="Proteomes" id="UP000594638">
    <property type="component" value="Unassembled WGS sequence"/>
</dbReference>
<evidence type="ECO:0000313" key="2">
    <source>
        <dbReference type="Proteomes" id="UP000594638"/>
    </source>
</evidence>
<dbReference type="AlphaFoldDB" id="A0A8S0TJS7"/>
<accession>A0A8S0TJS7</accession>
<proteinExistence type="predicted"/>
<comment type="caution">
    <text evidence="1">The sequence shown here is derived from an EMBL/GenBank/DDBJ whole genome shotgun (WGS) entry which is preliminary data.</text>
</comment>
<dbReference type="Gramene" id="OE9A027102T1">
    <property type="protein sequence ID" value="OE9A027102C1"/>
    <property type="gene ID" value="OE9A027102"/>
</dbReference>
<dbReference type="EMBL" id="CACTIH010005957">
    <property type="protein sequence ID" value="CAA3003376.1"/>
    <property type="molecule type" value="Genomic_DNA"/>
</dbReference>
<sequence>MEEEIPIVEVLRLVEMLSTAKENKVHRIVEVGGRLSTEKEMPVVELWRVKERLRTKEEMSVVELWKVEERFSTKDEENTGCRIVESARKGREKLIAEEEMPVDEL</sequence>
<protein>
    <submittedName>
        <fullName evidence="1">Uncharacterized protein</fullName>
    </submittedName>
</protein>
<organism evidence="1 2">
    <name type="scientific">Olea europaea subsp. europaea</name>
    <dbReference type="NCBI Taxonomy" id="158383"/>
    <lineage>
        <taxon>Eukaryota</taxon>
        <taxon>Viridiplantae</taxon>
        <taxon>Streptophyta</taxon>
        <taxon>Embryophyta</taxon>
        <taxon>Tracheophyta</taxon>
        <taxon>Spermatophyta</taxon>
        <taxon>Magnoliopsida</taxon>
        <taxon>eudicotyledons</taxon>
        <taxon>Gunneridae</taxon>
        <taxon>Pentapetalae</taxon>
        <taxon>asterids</taxon>
        <taxon>lamiids</taxon>
        <taxon>Lamiales</taxon>
        <taxon>Oleaceae</taxon>
        <taxon>Oleeae</taxon>
        <taxon>Olea</taxon>
    </lineage>
</organism>